<dbReference type="InterPro" id="IPR051781">
    <property type="entry name" value="Metallo-dep_Hydrolase"/>
</dbReference>
<dbReference type="PANTHER" id="PTHR43135:SF3">
    <property type="entry name" value="ALPHA-D-RIBOSE 1-METHYLPHOSPHONATE 5-TRIPHOSPHATE DIPHOSPHATASE"/>
    <property type="match status" value="1"/>
</dbReference>
<dbReference type="SUPFAM" id="SSF51556">
    <property type="entry name" value="Metallo-dependent hydrolases"/>
    <property type="match status" value="1"/>
</dbReference>
<dbReference type="InterPro" id="IPR011059">
    <property type="entry name" value="Metal-dep_hydrolase_composite"/>
</dbReference>
<dbReference type="Proteomes" id="UP000248856">
    <property type="component" value="Unassembled WGS sequence"/>
</dbReference>
<dbReference type="InterPro" id="IPR006680">
    <property type="entry name" value="Amidohydro-rel"/>
</dbReference>
<organism evidence="2 3">
    <name type="scientific">Paracidovorax anthurii</name>
    <dbReference type="NCBI Taxonomy" id="78229"/>
    <lineage>
        <taxon>Bacteria</taxon>
        <taxon>Pseudomonadati</taxon>
        <taxon>Pseudomonadota</taxon>
        <taxon>Betaproteobacteria</taxon>
        <taxon>Burkholderiales</taxon>
        <taxon>Comamonadaceae</taxon>
        <taxon>Paracidovorax</taxon>
    </lineage>
</organism>
<dbReference type="Gene3D" id="2.30.40.10">
    <property type="entry name" value="Urease, subunit C, domain 1"/>
    <property type="match status" value="2"/>
</dbReference>
<dbReference type="NCBIfam" id="NF011984">
    <property type="entry name" value="PRK15446.1-5"/>
    <property type="match status" value="1"/>
</dbReference>
<dbReference type="Pfam" id="PF01979">
    <property type="entry name" value="Amidohydro_1"/>
    <property type="match status" value="1"/>
</dbReference>
<dbReference type="EMBL" id="QLTA01000005">
    <property type="protein sequence ID" value="RAR85475.1"/>
    <property type="molecule type" value="Genomic_DNA"/>
</dbReference>
<proteinExistence type="predicted"/>
<dbReference type="Gene3D" id="3.20.20.140">
    <property type="entry name" value="Metal-dependent hydrolases"/>
    <property type="match status" value="2"/>
</dbReference>
<dbReference type="NCBIfam" id="NF011990">
    <property type="entry name" value="PRK15446.2-6"/>
    <property type="match status" value="1"/>
</dbReference>
<evidence type="ECO:0000259" key="1">
    <source>
        <dbReference type="Pfam" id="PF01979"/>
    </source>
</evidence>
<dbReference type="RefSeq" id="WP_245951424.1">
    <property type="nucleotide sequence ID" value="NZ_CBCSGC010000138.1"/>
</dbReference>
<dbReference type="NCBIfam" id="TIGR02318">
    <property type="entry name" value="phosphono_phnM"/>
    <property type="match status" value="1"/>
</dbReference>
<protein>
    <submittedName>
        <fullName evidence="2">Alpha-D-ribose 1-methylphosphonate 5-triphosphate diphosphatase</fullName>
    </submittedName>
</protein>
<dbReference type="AlphaFoldDB" id="A0A328ZJF2"/>
<dbReference type="GO" id="GO:0019700">
    <property type="term" value="P:organic phosphonate catabolic process"/>
    <property type="evidence" value="ECO:0007669"/>
    <property type="project" value="InterPro"/>
</dbReference>
<dbReference type="NCBIfam" id="NF011981">
    <property type="entry name" value="PRK15446.1-2"/>
    <property type="match status" value="1"/>
</dbReference>
<feature type="domain" description="Amidohydrolase-related" evidence="1">
    <location>
        <begin position="226"/>
        <end position="390"/>
    </location>
</feature>
<sequence length="391" mass="41975">MTPPAPANALCITNARIVLGGEVLPAGSLAAEKGRITALDHGTVSVPSALDLEGDYLLPGLVEIHTDNFERHLMPRPKVHWAELPALMAHDAEIAAAGITTVLDALGVGDADPESLRGSAWHRVTQALARGTAHGLLRADHHLHIRCELPAPNTIELFEPFRGHERLAMISLMDHTPGQRQWEDIEQARTYYTGKKGWSQEKFEHRVAHAADLQARYAAPHRAYFVDYCRDHGIALASHDDTTEAHVAQAHGEGACISEFPTTLAAARAARALGLHNVMGAPNVVRGGSHSGNVAAAKLARHGLLDILSSDYVPGSLLGAVLRLAGEGLMDLPQAVRTVSLQPAKALGMHDRGCIAPGLRADLVQVRMLDVPEGPPQGVVRAVWREGRRVI</sequence>
<name>A0A328ZJF2_9BURK</name>
<keyword evidence="3" id="KW-1185">Reference proteome</keyword>
<dbReference type="NCBIfam" id="NF011987">
    <property type="entry name" value="PRK15446.2-3"/>
    <property type="match status" value="1"/>
</dbReference>
<reference evidence="2 3" key="1">
    <citation type="submission" date="2018-06" db="EMBL/GenBank/DDBJ databases">
        <title>Genomic Encyclopedia of Archaeal and Bacterial Type Strains, Phase II (KMG-II): from individual species to whole genera.</title>
        <authorList>
            <person name="Goeker M."/>
        </authorList>
    </citation>
    <scope>NUCLEOTIDE SEQUENCE [LARGE SCALE GENOMIC DNA]</scope>
    <source>
        <strain evidence="2 3">CFPB 3232</strain>
    </source>
</reference>
<dbReference type="SUPFAM" id="SSF51338">
    <property type="entry name" value="Composite domain of metallo-dependent hydrolases"/>
    <property type="match status" value="1"/>
</dbReference>
<dbReference type="InterPro" id="IPR012696">
    <property type="entry name" value="PhnM"/>
</dbReference>
<dbReference type="PIRSF" id="PIRSF038971">
    <property type="entry name" value="PhnM"/>
    <property type="match status" value="1"/>
</dbReference>
<dbReference type="InterPro" id="IPR032466">
    <property type="entry name" value="Metal_Hydrolase"/>
</dbReference>
<comment type="caution">
    <text evidence="2">The sequence shown here is derived from an EMBL/GenBank/DDBJ whole genome shotgun (WGS) entry which is preliminary data.</text>
</comment>
<evidence type="ECO:0000313" key="3">
    <source>
        <dbReference type="Proteomes" id="UP000248856"/>
    </source>
</evidence>
<dbReference type="PANTHER" id="PTHR43135">
    <property type="entry name" value="ALPHA-D-RIBOSE 1-METHYLPHOSPHONATE 5-TRIPHOSPHATE DIPHOSPHATASE"/>
    <property type="match status" value="1"/>
</dbReference>
<gene>
    <name evidence="2" type="ORF">AX018_1005106</name>
</gene>
<dbReference type="GO" id="GO:0016810">
    <property type="term" value="F:hydrolase activity, acting on carbon-nitrogen (but not peptide) bonds"/>
    <property type="evidence" value="ECO:0007669"/>
    <property type="project" value="InterPro"/>
</dbReference>
<accession>A0A328ZJF2</accession>
<evidence type="ECO:0000313" key="2">
    <source>
        <dbReference type="EMBL" id="RAR85475.1"/>
    </source>
</evidence>